<organism evidence="1">
    <name type="scientific">bioreactor metagenome</name>
    <dbReference type="NCBI Taxonomy" id="1076179"/>
    <lineage>
        <taxon>unclassified sequences</taxon>
        <taxon>metagenomes</taxon>
        <taxon>ecological metagenomes</taxon>
    </lineage>
</organism>
<reference evidence="1" key="1">
    <citation type="submission" date="2019-08" db="EMBL/GenBank/DDBJ databases">
        <authorList>
            <person name="Kucharzyk K."/>
            <person name="Murdoch R.W."/>
            <person name="Higgins S."/>
            <person name="Loffler F."/>
        </authorList>
    </citation>
    <scope>NUCLEOTIDE SEQUENCE</scope>
</reference>
<gene>
    <name evidence="1" type="ORF">SDC9_197633</name>
</gene>
<dbReference type="AlphaFoldDB" id="A0A645IFC6"/>
<accession>A0A645IFC6</accession>
<proteinExistence type="predicted"/>
<protein>
    <submittedName>
        <fullName evidence="1">Uncharacterized protein</fullName>
    </submittedName>
</protein>
<evidence type="ECO:0000313" key="1">
    <source>
        <dbReference type="EMBL" id="MPN50008.1"/>
    </source>
</evidence>
<comment type="caution">
    <text evidence="1">The sequence shown here is derived from an EMBL/GenBank/DDBJ whole genome shotgun (WGS) entry which is preliminary data.</text>
</comment>
<sequence>MAKNGVKCTDFATLHPEDVAAAKQLTEMGVHVFFNSIGVSGNVTEWTTVAKRI</sequence>
<name>A0A645IFC6_9ZZZZ</name>
<dbReference type="EMBL" id="VSSQ01113781">
    <property type="protein sequence ID" value="MPN50008.1"/>
    <property type="molecule type" value="Genomic_DNA"/>
</dbReference>